<organism evidence="1 2">
    <name type="scientific">Vibrio jasicida</name>
    <dbReference type="NCBI Taxonomy" id="766224"/>
    <lineage>
        <taxon>Bacteria</taxon>
        <taxon>Pseudomonadati</taxon>
        <taxon>Pseudomonadota</taxon>
        <taxon>Gammaproteobacteria</taxon>
        <taxon>Vibrionales</taxon>
        <taxon>Vibrionaceae</taxon>
        <taxon>Vibrio</taxon>
    </lineage>
</organism>
<dbReference type="Proteomes" id="UP001295462">
    <property type="component" value="Unassembled WGS sequence"/>
</dbReference>
<dbReference type="EMBL" id="CAKMUD010000078">
    <property type="protein sequence ID" value="CAH1592083.1"/>
    <property type="molecule type" value="Genomic_DNA"/>
</dbReference>
<reference evidence="1" key="1">
    <citation type="submission" date="2022-01" db="EMBL/GenBank/DDBJ databases">
        <authorList>
            <person name="Lagorce A."/>
        </authorList>
    </citation>
    <scope>NUCLEOTIDE SEQUENCE</scope>
    <source>
        <strain evidence="1">Th15_F1_A12</strain>
    </source>
</reference>
<evidence type="ECO:0000313" key="2">
    <source>
        <dbReference type="Proteomes" id="UP001295462"/>
    </source>
</evidence>
<name>A0AAU9QNF5_9VIBR</name>
<protein>
    <submittedName>
        <fullName evidence="1">Uncharacterized protein</fullName>
    </submittedName>
</protein>
<sequence length="101" mass="11120">MSRVEGKKANMINSGPSISKKLTMTLAINRYAVATSKKGIYPSKIKQAEKRKSIERDHESVNPKFACSHTALNCFNMVSNIVCKLPLPVLPSSELEISSPE</sequence>
<evidence type="ECO:0000313" key="1">
    <source>
        <dbReference type="EMBL" id="CAH1592083.1"/>
    </source>
</evidence>
<accession>A0AAU9QNF5</accession>
<gene>
    <name evidence="1" type="ORF">THF1A12_250013</name>
</gene>
<proteinExistence type="predicted"/>
<dbReference type="AlphaFoldDB" id="A0AAU9QNF5"/>
<comment type="caution">
    <text evidence="1">The sequence shown here is derived from an EMBL/GenBank/DDBJ whole genome shotgun (WGS) entry which is preliminary data.</text>
</comment>